<sequence>MRYAVQQARLTKTVVEAVIAWDYPTAAGCPLLPLPDDFEGTFGETLAGALAQISKDEPDVGAR</sequence>
<dbReference type="AlphaFoldDB" id="A0A919CDR6"/>
<dbReference type="EMBL" id="BMVC01000019">
    <property type="protein sequence ID" value="GHD13425.1"/>
    <property type="molecule type" value="Genomic_DNA"/>
</dbReference>
<evidence type="ECO:0000313" key="1">
    <source>
        <dbReference type="EMBL" id="GHD13425.1"/>
    </source>
</evidence>
<gene>
    <name evidence="1" type="ORF">GCM10010334_71590</name>
</gene>
<reference evidence="1" key="1">
    <citation type="journal article" date="2014" name="Int. J. Syst. Evol. Microbiol.">
        <title>Complete genome sequence of Corynebacterium casei LMG S-19264T (=DSM 44701T), isolated from a smear-ripened cheese.</title>
        <authorList>
            <consortium name="US DOE Joint Genome Institute (JGI-PGF)"/>
            <person name="Walter F."/>
            <person name="Albersmeier A."/>
            <person name="Kalinowski J."/>
            <person name="Ruckert C."/>
        </authorList>
    </citation>
    <scope>NUCLEOTIDE SEQUENCE</scope>
    <source>
        <strain evidence="1">JCM 4637</strain>
    </source>
</reference>
<reference evidence="1" key="2">
    <citation type="submission" date="2020-09" db="EMBL/GenBank/DDBJ databases">
        <authorList>
            <person name="Sun Q."/>
            <person name="Ohkuma M."/>
        </authorList>
    </citation>
    <scope>NUCLEOTIDE SEQUENCE</scope>
    <source>
        <strain evidence="1">JCM 4637</strain>
    </source>
</reference>
<dbReference type="Proteomes" id="UP000638353">
    <property type="component" value="Unassembled WGS sequence"/>
</dbReference>
<organism evidence="1 2">
    <name type="scientific">Streptomyces finlayi</name>
    <dbReference type="NCBI Taxonomy" id="67296"/>
    <lineage>
        <taxon>Bacteria</taxon>
        <taxon>Bacillati</taxon>
        <taxon>Actinomycetota</taxon>
        <taxon>Actinomycetes</taxon>
        <taxon>Kitasatosporales</taxon>
        <taxon>Streptomycetaceae</taxon>
        <taxon>Streptomyces</taxon>
    </lineage>
</organism>
<accession>A0A919CDR6</accession>
<proteinExistence type="predicted"/>
<name>A0A919CDR6_9ACTN</name>
<comment type="caution">
    <text evidence="1">The sequence shown here is derived from an EMBL/GenBank/DDBJ whole genome shotgun (WGS) entry which is preliminary data.</text>
</comment>
<evidence type="ECO:0000313" key="2">
    <source>
        <dbReference type="Proteomes" id="UP000638353"/>
    </source>
</evidence>
<protein>
    <submittedName>
        <fullName evidence="1">Uncharacterized protein</fullName>
    </submittedName>
</protein>